<accession>A0ABT5WZU1</accession>
<name>A0ABT5WZU1_9ENTE</name>
<evidence type="ECO:0000256" key="1">
    <source>
        <dbReference type="ARBA" id="ARBA00010552"/>
    </source>
</evidence>
<dbReference type="SUPFAM" id="SSF55298">
    <property type="entry name" value="YjgF-like"/>
    <property type="match status" value="1"/>
</dbReference>
<dbReference type="InterPro" id="IPR035959">
    <property type="entry name" value="RutC-like_sf"/>
</dbReference>
<dbReference type="PANTHER" id="PTHR11803:SF39">
    <property type="entry name" value="2-IMINOBUTANOATE_2-IMINOPROPANOATE DEAMINASE"/>
    <property type="match status" value="1"/>
</dbReference>
<dbReference type="Pfam" id="PF01042">
    <property type="entry name" value="Ribonuc_L-PSP"/>
    <property type="match status" value="1"/>
</dbReference>
<sequence>MKKEIKTQHAPKAIGPYSQGMATEQLLFISGQLPLNPETGEMGEDVVTQTKQSLSNLKAILEQDGLMMSDVVKTTIFVKDIEEFAAVNEVYGEFFSEPYPARSTIEVARLPKDAKVEIEAIVTRN</sequence>
<proteinExistence type="inferred from homology"/>
<evidence type="ECO:0000313" key="2">
    <source>
        <dbReference type="EMBL" id="MDF0479275.1"/>
    </source>
</evidence>
<gene>
    <name evidence="2" type="ORF">OL233_03145</name>
</gene>
<comment type="similarity">
    <text evidence="1">Belongs to the RutC family.</text>
</comment>
<keyword evidence="3" id="KW-1185">Reference proteome</keyword>
<dbReference type="PANTHER" id="PTHR11803">
    <property type="entry name" value="2-IMINOBUTANOATE/2-IMINOPROPANOATE DEAMINASE RIDA"/>
    <property type="match status" value="1"/>
</dbReference>
<dbReference type="RefSeq" id="WP_275470926.1">
    <property type="nucleotide sequence ID" value="NZ_JAPDSH010000002.1"/>
</dbReference>
<protein>
    <submittedName>
        <fullName evidence="2">RidA family protein</fullName>
    </submittedName>
</protein>
<dbReference type="InterPro" id="IPR019897">
    <property type="entry name" value="RidA_CS"/>
</dbReference>
<dbReference type="InterPro" id="IPR006056">
    <property type="entry name" value="RidA"/>
</dbReference>
<comment type="caution">
    <text evidence="2">The sequence shown here is derived from an EMBL/GenBank/DDBJ whole genome shotgun (WGS) entry which is preliminary data.</text>
</comment>
<dbReference type="InterPro" id="IPR006175">
    <property type="entry name" value="YjgF/YER057c/UK114"/>
</dbReference>
<dbReference type="Gene3D" id="3.30.1330.40">
    <property type="entry name" value="RutC-like"/>
    <property type="match status" value="1"/>
</dbReference>
<dbReference type="EMBL" id="JAPDSH010000002">
    <property type="protein sequence ID" value="MDF0479275.1"/>
    <property type="molecule type" value="Genomic_DNA"/>
</dbReference>
<dbReference type="PROSITE" id="PS01094">
    <property type="entry name" value="UPF0076"/>
    <property type="match status" value="1"/>
</dbReference>
<organism evidence="2 3">
    <name type="scientific">Vagococcus proximus</name>
    <dbReference type="NCBI Taxonomy" id="2991417"/>
    <lineage>
        <taxon>Bacteria</taxon>
        <taxon>Bacillati</taxon>
        <taxon>Bacillota</taxon>
        <taxon>Bacilli</taxon>
        <taxon>Lactobacillales</taxon>
        <taxon>Enterococcaceae</taxon>
        <taxon>Vagococcus</taxon>
    </lineage>
</organism>
<dbReference type="NCBIfam" id="TIGR00004">
    <property type="entry name" value="Rid family detoxifying hydrolase"/>
    <property type="match status" value="1"/>
</dbReference>
<dbReference type="CDD" id="cd00448">
    <property type="entry name" value="YjgF_YER057c_UK114_family"/>
    <property type="match status" value="1"/>
</dbReference>
<reference evidence="2" key="1">
    <citation type="submission" date="2022-10" db="EMBL/GenBank/DDBJ databases">
        <title>Vagococcus sp. isolated from poultry meat.</title>
        <authorList>
            <person name="Johansson P."/>
            <person name="Bjorkroth J."/>
        </authorList>
    </citation>
    <scope>NUCLEOTIDE SEQUENCE</scope>
    <source>
        <strain evidence="2">PNs007</strain>
    </source>
</reference>
<evidence type="ECO:0000313" key="3">
    <source>
        <dbReference type="Proteomes" id="UP001147148"/>
    </source>
</evidence>
<dbReference type="Proteomes" id="UP001147148">
    <property type="component" value="Unassembled WGS sequence"/>
</dbReference>